<dbReference type="Pfam" id="PF07478">
    <property type="entry name" value="Dala_Dala_lig_C"/>
    <property type="match status" value="1"/>
</dbReference>
<dbReference type="InterPro" id="IPR011761">
    <property type="entry name" value="ATP-grasp"/>
</dbReference>
<evidence type="ECO:0000256" key="1">
    <source>
        <dbReference type="ARBA" id="ARBA00010871"/>
    </source>
</evidence>
<dbReference type="OrthoDB" id="9800957at2"/>
<dbReference type="SUPFAM" id="SSF56059">
    <property type="entry name" value="Glutathione synthetase ATP-binding domain-like"/>
    <property type="match status" value="1"/>
</dbReference>
<sequence>MATRVLMLFDLPYAVKPGYDYAEEFANPNGSYTEADVYRALLDSGYEVQRLSLFDDVRPLIEVVREQRPDVIFNLCETFHNITQWDKNVAALIELLGVPCTGAGSGALFLCNDKSLCKKILRFHRVRTPRFHSYYRGQKIRLPKTLKLPCIVKPLTEEASRGISQASVVDDEAALCARVQMIHERMNLDAIAEEYVEGRELYMSIIGDRLLRLLPPRELSFGQMAEDEPRIATYKAKWDEAYRKRWGIRNHFAEDLDPVLAQRLHDTCKRAYRALNLKSYARFDLRVTAAGQVYVIEPNVNPCIARDDELAQSAEKVGIAYASLIRMLVNQALRRSQ</sequence>
<comment type="similarity">
    <text evidence="1">Belongs to the D-alanine--D-alanine ligase family.</text>
</comment>
<dbReference type="PANTHER" id="PTHR23132:SF26">
    <property type="entry name" value="BLR7451 PROTEIN"/>
    <property type="match status" value="1"/>
</dbReference>
<feature type="domain" description="ATP-grasp" evidence="4">
    <location>
        <begin position="118"/>
        <end position="330"/>
    </location>
</feature>
<dbReference type="InterPro" id="IPR011095">
    <property type="entry name" value="Dala_Dala_lig_C"/>
</dbReference>
<dbReference type="Proteomes" id="UP000199233">
    <property type="component" value="Unassembled WGS sequence"/>
</dbReference>
<dbReference type="PANTHER" id="PTHR23132">
    <property type="entry name" value="D-ALANINE--D-ALANINE LIGASE"/>
    <property type="match status" value="1"/>
</dbReference>
<evidence type="ECO:0000313" key="5">
    <source>
        <dbReference type="EMBL" id="SEQ39122.1"/>
    </source>
</evidence>
<evidence type="ECO:0000256" key="2">
    <source>
        <dbReference type="ARBA" id="ARBA00022598"/>
    </source>
</evidence>
<dbReference type="STRING" id="489703.SAMN04488038_10635"/>
<evidence type="ECO:0000256" key="3">
    <source>
        <dbReference type="PROSITE-ProRule" id="PRU00409"/>
    </source>
</evidence>
<dbReference type="AlphaFoldDB" id="A0A1H9FMK1"/>
<keyword evidence="2 5" id="KW-0436">Ligase</keyword>
<reference evidence="5 6" key="1">
    <citation type="submission" date="2016-10" db="EMBL/GenBank/DDBJ databases">
        <authorList>
            <person name="de Groot N.N."/>
        </authorList>
    </citation>
    <scope>NUCLEOTIDE SEQUENCE [LARGE SCALE GENOMIC DNA]</scope>
    <source>
        <strain evidence="5 6">DSM 25927</strain>
    </source>
</reference>
<keyword evidence="6" id="KW-1185">Reference proteome</keyword>
<dbReference type="GO" id="GO:0005524">
    <property type="term" value="F:ATP binding"/>
    <property type="evidence" value="ECO:0007669"/>
    <property type="project" value="UniProtKB-UniRule"/>
</dbReference>
<gene>
    <name evidence="5" type="ORF">SAMN04488038_10635</name>
</gene>
<evidence type="ECO:0000259" key="4">
    <source>
        <dbReference type="PROSITE" id="PS50975"/>
    </source>
</evidence>
<dbReference type="GO" id="GO:0008716">
    <property type="term" value="F:D-alanine-D-alanine ligase activity"/>
    <property type="evidence" value="ECO:0007669"/>
    <property type="project" value="InterPro"/>
</dbReference>
<dbReference type="RefSeq" id="WP_093284689.1">
    <property type="nucleotide sequence ID" value="NZ_FOFS01000006.1"/>
</dbReference>
<organism evidence="5 6">
    <name type="scientific">Solimonas aquatica</name>
    <dbReference type="NCBI Taxonomy" id="489703"/>
    <lineage>
        <taxon>Bacteria</taxon>
        <taxon>Pseudomonadati</taxon>
        <taxon>Pseudomonadota</taxon>
        <taxon>Gammaproteobacteria</taxon>
        <taxon>Nevskiales</taxon>
        <taxon>Nevskiaceae</taxon>
        <taxon>Solimonas</taxon>
    </lineage>
</organism>
<name>A0A1H9FMK1_9GAMM</name>
<accession>A0A1H9FMK1</accession>
<dbReference type="PROSITE" id="PS50975">
    <property type="entry name" value="ATP_GRASP"/>
    <property type="match status" value="1"/>
</dbReference>
<proteinExistence type="inferred from homology"/>
<evidence type="ECO:0000313" key="6">
    <source>
        <dbReference type="Proteomes" id="UP000199233"/>
    </source>
</evidence>
<dbReference type="InterPro" id="IPR013815">
    <property type="entry name" value="ATP_grasp_subdomain_1"/>
</dbReference>
<protein>
    <submittedName>
        <fullName evidence="5">D-alanine-D-alanine ligase</fullName>
    </submittedName>
</protein>
<keyword evidence="3" id="KW-0547">Nucleotide-binding</keyword>
<dbReference type="GO" id="GO:0046872">
    <property type="term" value="F:metal ion binding"/>
    <property type="evidence" value="ECO:0007669"/>
    <property type="project" value="InterPro"/>
</dbReference>
<dbReference type="Gene3D" id="3.30.1490.20">
    <property type="entry name" value="ATP-grasp fold, A domain"/>
    <property type="match status" value="1"/>
</dbReference>
<keyword evidence="3" id="KW-0067">ATP-binding</keyword>
<dbReference type="Gene3D" id="3.30.470.20">
    <property type="entry name" value="ATP-grasp fold, B domain"/>
    <property type="match status" value="1"/>
</dbReference>
<dbReference type="EMBL" id="FOFS01000006">
    <property type="protein sequence ID" value="SEQ39122.1"/>
    <property type="molecule type" value="Genomic_DNA"/>
</dbReference>